<evidence type="ECO:0000259" key="2">
    <source>
        <dbReference type="Pfam" id="PF07727"/>
    </source>
</evidence>
<gene>
    <name evidence="3" type="ORF">Prudu_009845</name>
</gene>
<dbReference type="Pfam" id="PF07727">
    <property type="entry name" value="RVT_2"/>
    <property type="match status" value="2"/>
</dbReference>
<dbReference type="PANTHER" id="PTHR11439">
    <property type="entry name" value="GAG-POL-RELATED RETROTRANSPOSON"/>
    <property type="match status" value="1"/>
</dbReference>
<evidence type="ECO:0000256" key="1">
    <source>
        <dbReference type="SAM" id="MobiDB-lite"/>
    </source>
</evidence>
<dbReference type="CDD" id="cd09272">
    <property type="entry name" value="RNase_HI_RT_Ty1"/>
    <property type="match status" value="1"/>
</dbReference>
<dbReference type="InterPro" id="IPR013103">
    <property type="entry name" value="RVT_2"/>
</dbReference>
<organism evidence="3">
    <name type="scientific">Prunus dulcis</name>
    <name type="common">Almond</name>
    <name type="synonym">Amygdalus dulcis</name>
    <dbReference type="NCBI Taxonomy" id="3755"/>
    <lineage>
        <taxon>Eukaryota</taxon>
        <taxon>Viridiplantae</taxon>
        <taxon>Streptophyta</taxon>
        <taxon>Embryophyta</taxon>
        <taxon>Tracheophyta</taxon>
        <taxon>Spermatophyta</taxon>
        <taxon>Magnoliopsida</taxon>
        <taxon>eudicotyledons</taxon>
        <taxon>Gunneridae</taxon>
        <taxon>Pentapetalae</taxon>
        <taxon>rosids</taxon>
        <taxon>fabids</taxon>
        <taxon>Rosales</taxon>
        <taxon>Rosaceae</taxon>
        <taxon>Amygdaloideae</taxon>
        <taxon>Amygdaleae</taxon>
        <taxon>Prunus</taxon>
    </lineage>
</organism>
<feature type="domain" description="Reverse transcriptase Ty1/copia-type" evidence="2">
    <location>
        <begin position="331"/>
        <end position="382"/>
    </location>
</feature>
<feature type="compositionally biased region" description="Low complexity" evidence="1">
    <location>
        <begin position="264"/>
        <end position="287"/>
    </location>
</feature>
<dbReference type="SUPFAM" id="SSF56672">
    <property type="entry name" value="DNA/RNA polymerases"/>
    <property type="match status" value="1"/>
</dbReference>
<dbReference type="InterPro" id="IPR043502">
    <property type="entry name" value="DNA/RNA_pol_sf"/>
</dbReference>
<feature type="domain" description="Reverse transcriptase Ty1/copia-type" evidence="2">
    <location>
        <begin position="385"/>
        <end position="501"/>
    </location>
</feature>
<sequence length="707" mass="78177">MERFFFEEEADLGISFHLVQDRIKLHLILALASLVRVLVSVQCQICWKYGHTAIQCYHRGNFSYQGKPPSSNLTAMHANCSPSSSAEQFWVADTGATAHMTSDLSQLSLATPFLGNETITTAGVQDKLTGSVLLKGLCRAGLYSIPFFPSQPHPTPAASLIKQHFCFLGHPVNTSLWHKRFGHPSNIITTALLHQSQFSASLKVFQSDGGGEYLSHKFQHYLLARVSPFLFSSPSISFTNTVLSPIPSLSISSPSPSTYEANEPLTALPPSSLPASPSATQPATQSPLPVDPDFQPESLRVVLPLPPAASQSPEWQSAMREEIEALHAQGTWDLVPLPAHKNLVGCKWVYRIKKNADGSIARHKARLVAKGFSQEEGIDYYEPSVRLKKSLYGLKQAPRAWNERFTSFLPSLGFQASNADPSLFIHHSSLGTVVLLLYVDDIILTGSNSSLITSVISALTQEFDMKDLGQLTYFLGLQISYQSAGLFVSQTKYIKELLDKTLKDDGKPYSHPEQYRSIVGALQYLTFTRPDIAFSVNQACQFMHNPMESHVVAVKRILRYLKGTIDFGIWFKPGLLHLHAYSDADWAGDPNDRRSVSEATYVSRSSTEAEYRALAIAAAELAWIRQLFCDLHVPLHERVIRGDLHVQHVSSADQFADILTKGLSIPLFQHHCSNLMLGSSKHEIEGACKDIKGPNSATCQKIEEESC</sequence>
<feature type="region of interest" description="Disordered" evidence="1">
    <location>
        <begin position="255"/>
        <end position="291"/>
    </location>
</feature>
<evidence type="ECO:0000313" key="3">
    <source>
        <dbReference type="EMBL" id="BBG99972.1"/>
    </source>
</evidence>
<dbReference type="AlphaFoldDB" id="A0A4Y1R742"/>
<proteinExistence type="predicted"/>
<protein>
    <recommendedName>
        <fullName evidence="2">Reverse transcriptase Ty1/copia-type domain-containing protein</fullName>
    </recommendedName>
</protein>
<accession>A0A4Y1R742</accession>
<name>A0A4Y1R742_PRUDU</name>
<reference evidence="3" key="1">
    <citation type="journal article" date="2019" name="Science">
        <title>Mutation of a bHLH transcription factor allowed almond domestication.</title>
        <authorList>
            <person name="Sanchez-Perez R."/>
            <person name="Pavan S."/>
            <person name="Mazzeo R."/>
            <person name="Moldovan C."/>
            <person name="Aiese Cigliano R."/>
            <person name="Del Cueto J."/>
            <person name="Ricciardi F."/>
            <person name="Lotti C."/>
            <person name="Ricciardi L."/>
            <person name="Dicenta F."/>
            <person name="Lopez-Marques R.L."/>
            <person name="Lindberg Moller B."/>
        </authorList>
    </citation>
    <scope>NUCLEOTIDE SEQUENCE</scope>
</reference>
<dbReference type="PANTHER" id="PTHR11439:SF455">
    <property type="entry name" value="RLK (RECEPTOR-LIKE PROTEIN KINASE) 8, PUTATIVE-RELATED"/>
    <property type="match status" value="1"/>
</dbReference>
<dbReference type="EMBL" id="AP019299">
    <property type="protein sequence ID" value="BBG99972.1"/>
    <property type="molecule type" value="Genomic_DNA"/>
</dbReference>